<organism evidence="8 9">
    <name type="scientific">Bradyrhizobium oligotrophicum S58</name>
    <dbReference type="NCBI Taxonomy" id="1245469"/>
    <lineage>
        <taxon>Bacteria</taxon>
        <taxon>Pseudomonadati</taxon>
        <taxon>Pseudomonadota</taxon>
        <taxon>Alphaproteobacteria</taxon>
        <taxon>Hyphomicrobiales</taxon>
        <taxon>Nitrobacteraceae</taxon>
        <taxon>Bradyrhizobium</taxon>
    </lineage>
</organism>
<comment type="cofactor">
    <cofactor evidence="1 6 7">
        <name>pyridoxal 5'-phosphate</name>
        <dbReference type="ChEBI" id="CHEBI:597326"/>
    </cofactor>
</comment>
<dbReference type="eggNOG" id="COG0076">
    <property type="taxonomic scope" value="Bacteria"/>
</dbReference>
<dbReference type="HOGENOM" id="CLU_011856_0_4_5"/>
<dbReference type="Gene3D" id="1.20.1340.10">
    <property type="entry name" value="dopa decarboxylase, N-terminal domain"/>
    <property type="match status" value="1"/>
</dbReference>
<dbReference type="InterPro" id="IPR015424">
    <property type="entry name" value="PyrdxlP-dep_Trfase"/>
</dbReference>
<evidence type="ECO:0000256" key="2">
    <source>
        <dbReference type="ARBA" id="ARBA00009533"/>
    </source>
</evidence>
<dbReference type="PANTHER" id="PTHR11999">
    <property type="entry name" value="GROUP II PYRIDOXAL-5-PHOSPHATE DECARBOXYLASE"/>
    <property type="match status" value="1"/>
</dbReference>
<evidence type="ECO:0000313" key="9">
    <source>
        <dbReference type="Proteomes" id="UP000011841"/>
    </source>
</evidence>
<dbReference type="GeneID" id="301816510"/>
<dbReference type="SUPFAM" id="SSF53383">
    <property type="entry name" value="PLP-dependent transferases"/>
    <property type="match status" value="1"/>
</dbReference>
<dbReference type="InterPro" id="IPR010977">
    <property type="entry name" value="Aromatic_deC"/>
</dbReference>
<evidence type="ECO:0000256" key="7">
    <source>
        <dbReference type="RuleBase" id="RU000382"/>
    </source>
</evidence>
<dbReference type="InterPro" id="IPR015422">
    <property type="entry name" value="PyrdxlP-dep_Trfase_small"/>
</dbReference>
<dbReference type="Gene3D" id="3.90.1150.10">
    <property type="entry name" value="Aspartate Aminotransferase, domain 1"/>
    <property type="match status" value="1"/>
</dbReference>
<dbReference type="Pfam" id="PF00282">
    <property type="entry name" value="Pyridoxal_deC"/>
    <property type="match status" value="1"/>
</dbReference>
<dbReference type="GO" id="GO:0019752">
    <property type="term" value="P:carboxylic acid metabolic process"/>
    <property type="evidence" value="ECO:0007669"/>
    <property type="project" value="InterPro"/>
</dbReference>
<dbReference type="InterPro" id="IPR021115">
    <property type="entry name" value="Pyridoxal-P_BS"/>
</dbReference>
<evidence type="ECO:0000256" key="6">
    <source>
        <dbReference type="PIRSR" id="PIRSR602129-50"/>
    </source>
</evidence>
<evidence type="ECO:0000256" key="3">
    <source>
        <dbReference type="ARBA" id="ARBA00022793"/>
    </source>
</evidence>
<dbReference type="EMBL" id="AP012603">
    <property type="protein sequence ID" value="BAM88632.1"/>
    <property type="molecule type" value="Genomic_DNA"/>
</dbReference>
<dbReference type="AlphaFoldDB" id="M4Z685"/>
<dbReference type="GO" id="GO:0006520">
    <property type="term" value="P:amino acid metabolic process"/>
    <property type="evidence" value="ECO:0007669"/>
    <property type="project" value="InterPro"/>
</dbReference>
<dbReference type="GO" id="GO:0016831">
    <property type="term" value="F:carboxy-lyase activity"/>
    <property type="evidence" value="ECO:0007669"/>
    <property type="project" value="UniProtKB-KW"/>
</dbReference>
<protein>
    <submittedName>
        <fullName evidence="8">Pyridoxal-dependent decarboxylase</fullName>
    </submittedName>
</protein>
<dbReference type="InterPro" id="IPR002129">
    <property type="entry name" value="PyrdxlP-dep_de-COase"/>
</dbReference>
<dbReference type="RefSeq" id="WP_015665754.1">
    <property type="nucleotide sequence ID" value="NC_020453.1"/>
</dbReference>
<dbReference type="PATRIC" id="fig|1245469.3.peg.2692"/>
<keyword evidence="9" id="KW-1185">Reference proteome</keyword>
<gene>
    <name evidence="8" type="ORF">S58_26260</name>
</gene>
<accession>M4Z685</accession>
<dbReference type="PANTHER" id="PTHR11999:SF70">
    <property type="entry name" value="MIP05841P"/>
    <property type="match status" value="1"/>
</dbReference>
<proteinExistence type="inferred from homology"/>
<dbReference type="Proteomes" id="UP000011841">
    <property type="component" value="Chromosome"/>
</dbReference>
<feature type="modified residue" description="N6-(pyridoxal phosphate)lysine" evidence="6">
    <location>
        <position position="311"/>
    </location>
</feature>
<dbReference type="STRING" id="1245469.S58_26260"/>
<dbReference type="PROSITE" id="PS00392">
    <property type="entry name" value="DDC_GAD_HDC_YDC"/>
    <property type="match status" value="1"/>
</dbReference>
<dbReference type="Gene3D" id="3.40.640.10">
    <property type="entry name" value="Type I PLP-dependent aspartate aminotransferase-like (Major domain)"/>
    <property type="match status" value="1"/>
</dbReference>
<dbReference type="PRINTS" id="PR00800">
    <property type="entry name" value="YHDCRBOXLASE"/>
</dbReference>
<dbReference type="GO" id="GO:0030170">
    <property type="term" value="F:pyridoxal phosphate binding"/>
    <property type="evidence" value="ECO:0007669"/>
    <property type="project" value="InterPro"/>
</dbReference>
<dbReference type="KEGG" id="aol:S58_26260"/>
<evidence type="ECO:0000256" key="1">
    <source>
        <dbReference type="ARBA" id="ARBA00001933"/>
    </source>
</evidence>
<dbReference type="InterPro" id="IPR015421">
    <property type="entry name" value="PyrdxlP-dep_Trfase_major"/>
</dbReference>
<evidence type="ECO:0000256" key="5">
    <source>
        <dbReference type="ARBA" id="ARBA00023239"/>
    </source>
</evidence>
<sequence>MTVTTRTDGTQLAGETLDPQDWDEVRALGHRMLDDMIDYVADIRDRPVWQPMSQATRRRFRSELPRAPTDLAEVYRDFNELVVPHATGNVHPGFMGWVHGGGTVVGMLAEMLAAGLNANLGGRDHAPIEIERQVVDWTRQLFGFPQGASGIFVTGTSMANLMAVIVARRAALGHSVRSEGIGESGRRLRAYTSKAAHGCIAKAMDVCGLGSDALRCVAVDAAHRIDVTELRAAIARDREAGLHPFLVVASAGTVDIGAIDDLAAVADLCRREGLWFHVDGAFGALAMLSPELAPKLAGIERADSIALDFHKWGQVPYDAGFLLVRDGERHRDAFASPAAYLRRETRGLAAGTQWPCDLGPDLSRGFRALKTWFTLRTFGGDALGAVIAHTCELARDLEARVLAEPELELLAPVNLNIVCFRYRADDADAINAEIVADIHESGIAAPSTTVLDGRLAIRAAIVNHRTQDTDIARLIAAVLSFGRQRAAGLTPLIEIEAPPLAL</sequence>
<keyword evidence="3" id="KW-0210">Decarboxylase</keyword>
<dbReference type="CDD" id="cd06450">
    <property type="entry name" value="DOPA_deC_like"/>
    <property type="match status" value="1"/>
</dbReference>
<evidence type="ECO:0000256" key="4">
    <source>
        <dbReference type="ARBA" id="ARBA00022898"/>
    </source>
</evidence>
<reference evidence="8 9" key="1">
    <citation type="journal article" date="2013" name="Appl. Environ. Microbiol.">
        <title>Genome analysis suggests that the soil oligotrophic bacterium Agromonas oligotrophica (Bradyrhizobium oligotrophicum) is a nitrogen-fixing symbiont of Aeschynomene indica.</title>
        <authorList>
            <person name="Okubo T."/>
            <person name="Fukushima S."/>
            <person name="Itakura M."/>
            <person name="Oshima K."/>
            <person name="Longtonglang A."/>
            <person name="Teaumroong N."/>
            <person name="Mitsui H."/>
            <person name="Hattori M."/>
            <person name="Hattori R."/>
            <person name="Hattori T."/>
            <person name="Minamisawa K."/>
        </authorList>
    </citation>
    <scope>NUCLEOTIDE SEQUENCE [LARGE SCALE GENOMIC DNA]</scope>
    <source>
        <strain evidence="8 9">S58</strain>
    </source>
</reference>
<evidence type="ECO:0000313" key="8">
    <source>
        <dbReference type="EMBL" id="BAM88632.1"/>
    </source>
</evidence>
<comment type="similarity">
    <text evidence="2 7">Belongs to the group II decarboxylase family.</text>
</comment>
<keyword evidence="5 7" id="KW-0456">Lyase</keyword>
<keyword evidence="4 6" id="KW-0663">Pyridoxal phosphate</keyword>
<name>M4Z685_9BRAD</name>